<evidence type="ECO:0000256" key="5">
    <source>
        <dbReference type="ARBA" id="ARBA00022692"/>
    </source>
</evidence>
<evidence type="ECO:0000256" key="2">
    <source>
        <dbReference type="ARBA" id="ARBA00022448"/>
    </source>
</evidence>
<dbReference type="PANTHER" id="PTHR43357">
    <property type="entry name" value="INNER MEMBRANE ABC TRANSPORTER PERMEASE PROTEIN YDCV"/>
    <property type="match status" value="1"/>
</dbReference>
<accession>A0ABX3X3S7</accession>
<dbReference type="Proteomes" id="UP000193884">
    <property type="component" value="Unassembled WGS sequence"/>
</dbReference>
<evidence type="ECO:0000256" key="8">
    <source>
        <dbReference type="RuleBase" id="RU363032"/>
    </source>
</evidence>
<dbReference type="SUPFAM" id="SSF161098">
    <property type="entry name" value="MetI-like"/>
    <property type="match status" value="1"/>
</dbReference>
<evidence type="ECO:0000256" key="4">
    <source>
        <dbReference type="ARBA" id="ARBA00022519"/>
    </source>
</evidence>
<proteinExistence type="inferred from homology"/>
<evidence type="ECO:0000256" key="3">
    <source>
        <dbReference type="ARBA" id="ARBA00022475"/>
    </source>
</evidence>
<feature type="transmembrane region" description="Helical" evidence="8">
    <location>
        <begin position="20"/>
        <end position="40"/>
    </location>
</feature>
<evidence type="ECO:0000259" key="9">
    <source>
        <dbReference type="PROSITE" id="PS50928"/>
    </source>
</evidence>
<feature type="transmembrane region" description="Helical" evidence="8">
    <location>
        <begin position="180"/>
        <end position="202"/>
    </location>
</feature>
<keyword evidence="7 8" id="KW-0472">Membrane</keyword>
<sequence>MHKSLGDYFLTTGGFVVRAAVYVGLLAPVVIVIASSLTAGRVLRFPPDGLSLRWYYAAVTDDAFMNAFWVSTKLATIATIISLVIGLAASFAVARRDIPGKTLLLGLALSPLVIPMVVIGLGLLQSLVWLRLNQSILGLVLGHVLITLPYVVRTLLAGLVHFDQNLEFAAMNLRASPLRVLSRITLPILAPTVMSAAVFAFVTSFGNITLSIFLGNGGQTTLPVQIFTYVEQSFEPIIAAVSSLVVFGTVGLLLVVEWLFGMSKTV</sequence>
<dbReference type="InterPro" id="IPR035906">
    <property type="entry name" value="MetI-like_sf"/>
</dbReference>
<gene>
    <name evidence="10" type="ORF">BST63_16205</name>
</gene>
<keyword evidence="6 8" id="KW-1133">Transmembrane helix</keyword>
<evidence type="ECO:0000313" key="11">
    <source>
        <dbReference type="Proteomes" id="UP000193884"/>
    </source>
</evidence>
<feature type="transmembrane region" description="Helical" evidence="8">
    <location>
        <begin position="103"/>
        <end position="124"/>
    </location>
</feature>
<name>A0ABX3X3S7_9BRAD</name>
<dbReference type="InterPro" id="IPR000515">
    <property type="entry name" value="MetI-like"/>
</dbReference>
<evidence type="ECO:0000256" key="6">
    <source>
        <dbReference type="ARBA" id="ARBA00022989"/>
    </source>
</evidence>
<dbReference type="Pfam" id="PF00528">
    <property type="entry name" value="BPD_transp_1"/>
    <property type="match status" value="1"/>
</dbReference>
<evidence type="ECO:0000256" key="1">
    <source>
        <dbReference type="ARBA" id="ARBA00004429"/>
    </source>
</evidence>
<feature type="transmembrane region" description="Helical" evidence="8">
    <location>
        <begin position="75"/>
        <end position="94"/>
    </location>
</feature>
<comment type="similarity">
    <text evidence="8">Belongs to the binding-protein-dependent transport system permease family.</text>
</comment>
<evidence type="ECO:0000313" key="10">
    <source>
        <dbReference type="EMBL" id="OSJ28712.1"/>
    </source>
</evidence>
<protein>
    <recommendedName>
        <fullName evidence="9">ABC transmembrane type-1 domain-containing protein</fullName>
    </recommendedName>
</protein>
<dbReference type="RefSeq" id="WP_085384496.1">
    <property type="nucleotide sequence ID" value="NZ_NAFJ01000149.1"/>
</dbReference>
<reference evidence="10 11" key="1">
    <citation type="submission" date="2017-03" db="EMBL/GenBank/DDBJ databases">
        <title>Whole genome sequences of fourteen strains of Bradyrhizobium canariense and one strain of Bradyrhizobium japonicum isolated from Lupinus (Papilionoideae: Genisteae) species in Algeria.</title>
        <authorList>
            <person name="Crovadore J."/>
            <person name="Chekireb D."/>
            <person name="Brachmann A."/>
            <person name="Chablais R."/>
            <person name="Cochard B."/>
            <person name="Lefort F."/>
        </authorList>
    </citation>
    <scope>NUCLEOTIDE SEQUENCE [LARGE SCALE GENOMIC DNA]</scope>
    <source>
        <strain evidence="10 11">UBMAN05</strain>
    </source>
</reference>
<dbReference type="EMBL" id="NAFK01000160">
    <property type="protein sequence ID" value="OSJ28712.1"/>
    <property type="molecule type" value="Genomic_DNA"/>
</dbReference>
<keyword evidence="11" id="KW-1185">Reference proteome</keyword>
<keyword evidence="3" id="KW-1003">Cell membrane</keyword>
<dbReference type="CDD" id="cd06261">
    <property type="entry name" value="TM_PBP2"/>
    <property type="match status" value="1"/>
</dbReference>
<comment type="caution">
    <text evidence="10">The sequence shown here is derived from an EMBL/GenBank/DDBJ whole genome shotgun (WGS) entry which is preliminary data.</text>
</comment>
<dbReference type="PANTHER" id="PTHR43357:SF4">
    <property type="entry name" value="INNER MEMBRANE ABC TRANSPORTER PERMEASE PROTEIN YDCV"/>
    <property type="match status" value="1"/>
</dbReference>
<organism evidence="10 11">
    <name type="scientific">Bradyrhizobium canariense</name>
    <dbReference type="NCBI Taxonomy" id="255045"/>
    <lineage>
        <taxon>Bacteria</taxon>
        <taxon>Pseudomonadati</taxon>
        <taxon>Pseudomonadota</taxon>
        <taxon>Alphaproteobacteria</taxon>
        <taxon>Hyphomicrobiales</taxon>
        <taxon>Nitrobacteraceae</taxon>
        <taxon>Bradyrhizobium</taxon>
    </lineage>
</organism>
<dbReference type="Gene3D" id="1.10.3720.10">
    <property type="entry name" value="MetI-like"/>
    <property type="match status" value="1"/>
</dbReference>
<dbReference type="PROSITE" id="PS50928">
    <property type="entry name" value="ABC_TM1"/>
    <property type="match status" value="1"/>
</dbReference>
<feature type="transmembrane region" description="Helical" evidence="8">
    <location>
        <begin position="136"/>
        <end position="160"/>
    </location>
</feature>
<comment type="subcellular location">
    <subcellularLocation>
        <location evidence="1">Cell inner membrane</location>
        <topology evidence="1">Multi-pass membrane protein</topology>
    </subcellularLocation>
    <subcellularLocation>
        <location evidence="8">Cell membrane</location>
        <topology evidence="8">Multi-pass membrane protein</topology>
    </subcellularLocation>
</comment>
<evidence type="ECO:0000256" key="7">
    <source>
        <dbReference type="ARBA" id="ARBA00023136"/>
    </source>
</evidence>
<keyword evidence="2 8" id="KW-0813">Transport</keyword>
<keyword evidence="5 8" id="KW-0812">Transmembrane</keyword>
<feature type="transmembrane region" description="Helical" evidence="8">
    <location>
        <begin position="237"/>
        <end position="260"/>
    </location>
</feature>
<feature type="domain" description="ABC transmembrane type-1" evidence="9">
    <location>
        <begin position="68"/>
        <end position="256"/>
    </location>
</feature>
<keyword evidence="4" id="KW-0997">Cell inner membrane</keyword>